<keyword evidence="11" id="KW-1185">Reference proteome</keyword>
<dbReference type="GO" id="GO:0004312">
    <property type="term" value="F:fatty acid synthase activity"/>
    <property type="evidence" value="ECO:0007669"/>
    <property type="project" value="TreeGrafter"/>
</dbReference>
<evidence type="ECO:0000256" key="1">
    <source>
        <dbReference type="ARBA" id="ARBA00022450"/>
    </source>
</evidence>
<keyword evidence="3" id="KW-0808">Transferase</keyword>
<feature type="domain" description="Carrier" evidence="7">
    <location>
        <begin position="2253"/>
        <end position="2330"/>
    </location>
</feature>
<dbReference type="Pfam" id="PF16197">
    <property type="entry name" value="KAsynt_C_assoc"/>
    <property type="match status" value="1"/>
</dbReference>
<dbReference type="InterPro" id="IPR057326">
    <property type="entry name" value="KR_dom"/>
</dbReference>
<dbReference type="InterPro" id="IPR049900">
    <property type="entry name" value="PKS_mFAS_DH"/>
</dbReference>
<dbReference type="GeneID" id="54565744"/>
<dbReference type="SUPFAM" id="SSF53901">
    <property type="entry name" value="Thiolase-like"/>
    <property type="match status" value="1"/>
</dbReference>
<dbReference type="PROSITE" id="PS52004">
    <property type="entry name" value="KS3_2"/>
    <property type="match status" value="1"/>
</dbReference>
<dbReference type="SMART" id="SM00825">
    <property type="entry name" value="PKS_KS"/>
    <property type="match status" value="1"/>
</dbReference>
<dbReference type="CDD" id="cd00833">
    <property type="entry name" value="PKS"/>
    <property type="match status" value="1"/>
</dbReference>
<feature type="region of interest" description="C-terminal hotdog fold" evidence="6">
    <location>
        <begin position="1102"/>
        <end position="1257"/>
    </location>
</feature>
<dbReference type="InterPro" id="IPR018201">
    <property type="entry name" value="Ketoacyl_synth_AS"/>
</dbReference>
<evidence type="ECO:0000259" key="9">
    <source>
        <dbReference type="PROSITE" id="PS52019"/>
    </source>
</evidence>
<keyword evidence="4" id="KW-0560">Oxidoreductase</keyword>
<dbReference type="GO" id="GO:0004315">
    <property type="term" value="F:3-oxoacyl-[acyl-carrier-protein] synthase activity"/>
    <property type="evidence" value="ECO:0007669"/>
    <property type="project" value="InterPro"/>
</dbReference>
<dbReference type="Gene3D" id="3.90.180.10">
    <property type="entry name" value="Medium-chain alcohol dehydrogenases, catalytic domain"/>
    <property type="match status" value="1"/>
</dbReference>
<proteinExistence type="predicted"/>
<reference evidence="10" key="1">
    <citation type="journal article" date="2020" name="Stud. Mycol.">
        <title>101 Dothideomycetes genomes: a test case for predicting lifestyles and emergence of pathogens.</title>
        <authorList>
            <person name="Haridas S."/>
            <person name="Albert R."/>
            <person name="Binder M."/>
            <person name="Bloem J."/>
            <person name="Labutti K."/>
            <person name="Salamov A."/>
            <person name="Andreopoulos B."/>
            <person name="Baker S."/>
            <person name="Barry K."/>
            <person name="Bills G."/>
            <person name="Bluhm B."/>
            <person name="Cannon C."/>
            <person name="Castanera R."/>
            <person name="Culley D."/>
            <person name="Daum C."/>
            <person name="Ezra D."/>
            <person name="Gonzalez J."/>
            <person name="Henrissat B."/>
            <person name="Kuo A."/>
            <person name="Liang C."/>
            <person name="Lipzen A."/>
            <person name="Lutzoni F."/>
            <person name="Magnuson J."/>
            <person name="Mondo S."/>
            <person name="Nolan M."/>
            <person name="Ohm R."/>
            <person name="Pangilinan J."/>
            <person name="Park H.-J."/>
            <person name="Ramirez L."/>
            <person name="Alfaro M."/>
            <person name="Sun H."/>
            <person name="Tritt A."/>
            <person name="Yoshinaga Y."/>
            <person name="Zwiers L.-H."/>
            <person name="Turgeon B."/>
            <person name="Goodwin S."/>
            <person name="Spatafora J."/>
            <person name="Crous P."/>
            <person name="Grigoriev I."/>
        </authorList>
    </citation>
    <scope>NUCLEOTIDE SEQUENCE</scope>
    <source>
        <strain evidence="10">ATCC 36951</strain>
    </source>
</reference>
<dbReference type="InterPro" id="IPR016036">
    <property type="entry name" value="Malonyl_transacylase_ACP-bd"/>
</dbReference>
<dbReference type="InterPro" id="IPR020841">
    <property type="entry name" value="PKS_Beta-ketoAc_synthase_dom"/>
</dbReference>
<dbReference type="PROSITE" id="PS50075">
    <property type="entry name" value="CARRIER"/>
    <property type="match status" value="1"/>
</dbReference>
<dbReference type="Pfam" id="PF02801">
    <property type="entry name" value="Ketoacyl-synt_C"/>
    <property type="match status" value="1"/>
</dbReference>
<dbReference type="SUPFAM" id="SSF52151">
    <property type="entry name" value="FabD/lysophospholipase-like"/>
    <property type="match status" value="1"/>
</dbReference>
<dbReference type="InterPro" id="IPR014031">
    <property type="entry name" value="Ketoacyl_synth_C"/>
</dbReference>
<feature type="domain" description="PKS/mFAS DH" evidence="9">
    <location>
        <begin position="948"/>
        <end position="1257"/>
    </location>
</feature>
<evidence type="ECO:0000313" key="10">
    <source>
        <dbReference type="EMBL" id="KAF2167841.1"/>
    </source>
</evidence>
<dbReference type="InterPro" id="IPR056501">
    <property type="entry name" value="NAD-bd_HRPKS_sdrA"/>
</dbReference>
<dbReference type="Pfam" id="PF21089">
    <property type="entry name" value="PKS_DH_N"/>
    <property type="match status" value="1"/>
</dbReference>
<dbReference type="Pfam" id="PF23297">
    <property type="entry name" value="ACP_SdgA_C"/>
    <property type="match status" value="1"/>
</dbReference>
<dbReference type="SUPFAM" id="SSF55048">
    <property type="entry name" value="Probable ACP-binding domain of malonyl-CoA ACP transacylase"/>
    <property type="match status" value="1"/>
</dbReference>
<dbReference type="Pfam" id="PF23114">
    <property type="entry name" value="NAD-bd_HRPKS_sdrA"/>
    <property type="match status" value="1"/>
</dbReference>
<dbReference type="SMART" id="SM00823">
    <property type="entry name" value="PKS_PP"/>
    <property type="match status" value="1"/>
</dbReference>
<evidence type="ECO:0000256" key="2">
    <source>
        <dbReference type="ARBA" id="ARBA00022553"/>
    </source>
</evidence>
<dbReference type="Pfam" id="PF00698">
    <property type="entry name" value="Acyl_transf_1"/>
    <property type="match status" value="1"/>
</dbReference>
<name>A0A6A6CLC1_ZASCE</name>
<feature type="region of interest" description="N-terminal hotdog fold" evidence="6">
    <location>
        <begin position="948"/>
        <end position="1078"/>
    </location>
</feature>
<dbReference type="InterPro" id="IPR032821">
    <property type="entry name" value="PKS_assoc"/>
</dbReference>
<dbReference type="PANTHER" id="PTHR43775">
    <property type="entry name" value="FATTY ACID SYNTHASE"/>
    <property type="match status" value="1"/>
</dbReference>
<dbReference type="Gene3D" id="1.10.1200.10">
    <property type="entry name" value="ACP-like"/>
    <property type="match status" value="1"/>
</dbReference>
<dbReference type="InterPro" id="IPR042104">
    <property type="entry name" value="PKS_dehydratase_sf"/>
</dbReference>
<dbReference type="GO" id="GO:0031177">
    <property type="term" value="F:phosphopantetheine binding"/>
    <property type="evidence" value="ECO:0007669"/>
    <property type="project" value="InterPro"/>
</dbReference>
<dbReference type="Proteomes" id="UP000799537">
    <property type="component" value="Unassembled WGS sequence"/>
</dbReference>
<dbReference type="PROSITE" id="PS52019">
    <property type="entry name" value="PKS_MFAS_DH"/>
    <property type="match status" value="1"/>
</dbReference>
<dbReference type="InterPro" id="IPR049552">
    <property type="entry name" value="PKS_DH_N"/>
</dbReference>
<dbReference type="InterPro" id="IPR014030">
    <property type="entry name" value="Ketoacyl_synth_N"/>
</dbReference>
<keyword evidence="5" id="KW-0511">Multifunctional enzyme</keyword>
<dbReference type="SUPFAM" id="SSF51735">
    <property type="entry name" value="NAD(P)-binding Rossmann-fold domains"/>
    <property type="match status" value="2"/>
</dbReference>
<protein>
    <submittedName>
        <fullName evidence="10">Uncharacterized protein</fullName>
    </submittedName>
</protein>
<dbReference type="InterPro" id="IPR014043">
    <property type="entry name" value="Acyl_transferase_dom"/>
</dbReference>
<dbReference type="SUPFAM" id="SSF47336">
    <property type="entry name" value="ACP-like"/>
    <property type="match status" value="1"/>
</dbReference>
<dbReference type="Gene3D" id="3.40.366.10">
    <property type="entry name" value="Malonyl-Coenzyme A Acyl Carrier Protein, domain 2"/>
    <property type="match status" value="1"/>
</dbReference>
<feature type="active site" description="Proton donor; for dehydratase activity" evidence="6">
    <location>
        <position position="1169"/>
    </location>
</feature>
<dbReference type="InterPro" id="IPR020843">
    <property type="entry name" value="ER"/>
</dbReference>
<dbReference type="InterPro" id="IPR016039">
    <property type="entry name" value="Thiolase-like"/>
</dbReference>
<dbReference type="Gene3D" id="3.30.70.3290">
    <property type="match status" value="1"/>
</dbReference>
<dbReference type="RefSeq" id="XP_033668730.1">
    <property type="nucleotide sequence ID" value="XM_033812472.1"/>
</dbReference>
<dbReference type="PANTHER" id="PTHR43775:SF29">
    <property type="entry name" value="ASPERFURANONE POLYKETIDE SYNTHASE AFOG-RELATED"/>
    <property type="match status" value="1"/>
</dbReference>
<dbReference type="SMART" id="SM00826">
    <property type="entry name" value="PKS_DH"/>
    <property type="match status" value="1"/>
</dbReference>
<evidence type="ECO:0000259" key="7">
    <source>
        <dbReference type="PROSITE" id="PS50075"/>
    </source>
</evidence>
<dbReference type="Pfam" id="PF08659">
    <property type="entry name" value="KR"/>
    <property type="match status" value="1"/>
</dbReference>
<sequence>MPARTIDQSFGDSVEPIAIVGTSCRLPGEASTLEGFQSMLENARRVDGEVPKSRWNAEKFYHPNSDRKGTINNTRGFYLEEDVSLFDAPFFSLTGKEAAGMDPAQRLLLEVSYECFENAGIPTGDLPKSKTSVYAGCMTNDYELLSTRDPYDMGPNAASGNGRTMLANRVSWFFDLRGPSMQLDTACSSSLTALHLACQSLRLNESRQALVLGANLLLYPNFPSRLTDMHMLSKDGVSHSFDERANGYGRGEGFGAVVVKPLSAALEDGDTIRAVIRGSGANIDGKTQGITQPSAEAQADLIRTVYTEAGLSPDDTSYFEAHGTGTGLGDPTELSGIGSALGQQRSKDLPPLYVGSVKSNIGHTEGTAGIAGVLKAVHCLEKGVLVPNAGFENLNPKIKLDEWGIRFPKEVMQWPDQGLRRVSVNSFGFGGSNAHVVIDDALHYMKARSITGNHKTVGESGLQIASTEDGSQKMIFSFASQDQQGLSRLSQAYADFLDKADKTKLDESWLRDLAYTLSERRSMFDFRSYLVADGLESLQQQLQKGLAKHKRATKVEAIIGVFTGQGAQWPRMGGALLSNPIVRTNLEQTQSYLEGMGCEWNVLEVLGTEDKRISQPDFSQPVCTALQLALVDLLGHWGIQFKAVVGHSSGEIGAAYAAGFLTHEDAIKIAFWRGVYSADVNRRLQGKVGSMMAAGLSEEEAQPYIDFVAPGSVVVACINSPSSVTLSGDDDALTQLESILKEDGKFARKLRTGTAYHSPRMQVITEDYRQSLASIQPRQPKESSTLMFSSVSKKLLDGQEVGADYWVANMANPVQFSGATEALLQHSESKGRRKTPIAWSAAIELGPHEALKGPFNQIMSKVDSRLSQKLTYTAPVLRGQDSIDTAMKAAGNLWATGHSIDLARVNSLEASKKLALTDLPPYPWNHSKGFWHESRSSVESRLGVHGRTDLLGVPVEGQIPSAPRWRNYLRVSENPWIEDHNITGTILYPGAGMLIMAIEGANQIRDLNKSLRGFELQDVAFEKALAVPAGDEGVETSLTFSPHSSTPDCYEWAVFSRASKGDWLKNSYGMISIMYQDSGGVSEQNIEAGFKADFDNIKATATQKVEPESFYEQLQSIGMVYGPLFANMTSAAAAPSSNDAYGTVRIPDTASSMPEGFEFEHLIHPATLDAIFHLLFVGFHQGRAMADSAVPIHMDRLFLSSQQLAGAGSEYSVAAKTTHKERLEQTGTLLVTNEQEQDCKILVENLRVKQVSDNADSLGLKNAQCAQTKWAADIDFLEGSTVGVSLETYLQILSHKQANLKVLVICDGRPSPDLLALIQKTAETSFASCELRVPDDSVASHVRAILGESPIDISLAQQESEDVKGDRDLVVASLSNAQEEVVHDFVASAKRHTSVASGKLILATSAMGQDATLTALDRCGLHATHPLSNSHGAAAVGSTRAVQSFADKDVVLLEGNDAGSSFASKLTLELEKRDCHVETTNLAQTGSLEGKLVVSLLEAEDPLIVRWSDVQFRAFQRLVSTAEYVLWVTPRGDVIDAESLDFGPATGLLRTLRLEYPQLTMPQLDLNGLAVQDPARAAALVCQTLQHTTKESSGWNESEFRIIDGVVHIPRVVDDSSLNEELDLHSSHPQPKLSTLAADHRALKMSTSNGKAHFEQSEVTSEPLGLNEVEIRTTATTLTRGSEKHEIMGTVIKAGLHVKSCKPGDAVLTVCGEIIGNVVRASQHSVLPVPAEVQQSDFIASAGVYAEALHVLRDVVYLKTGETILVDASLSAFGQAVRNVAANGGANVYCAASSADEQNKLTIDHKVDFKTVLRTDSTFFVPDSLRVTGKQGFDVILSVSKSHALRKISSTLGLNGRFVDTTGRLNAADLAPNAFSKNGTLRSVHFDQITSSEKQSSAVDAARLIERSTVPVLQDVANFSIAELDAAMESIKTGRASAVGKAVVNFDDKAQVLIMPEIPAPLSLDGTASYVLSGGLGALGLSIANYMADHGARHLIFLSRSGASTETQQQALAALEKKGCKADAVKCDVCDSASMKEFAGQCQKRGWRVKGVIQAAMVMRDNVFENMTYGNWRKVVDPKVVGTWNLHKYLPDDMSFFIILSSIIGIIGNTSQANYGTGNSFQDAFAHYRNETLGLPTTSLNVGLVSDASHFTPDYTIEDYLAQYGHMAAVQINQHELNVVLSAAMRGHTADGRPVPAQIIPGIDDDLERSGAATTLWPMDRKFDHRIASGGGTSDDGGFNVQAELGNATSLPEAGKTVETALRASVAASITAEPGDIDVEQPLSSYGVDSLKAVEVRNWIFRELKANVSVFDVLSPITIESFANKIAGESKLVSAEVSKEAAAAA</sequence>
<dbReference type="InterPro" id="IPR036291">
    <property type="entry name" value="NAD(P)-bd_dom_sf"/>
</dbReference>
<dbReference type="SMART" id="SM00822">
    <property type="entry name" value="PKS_KR"/>
    <property type="match status" value="1"/>
</dbReference>
<feature type="domain" description="Ketosynthase family 3 (KS3)" evidence="8">
    <location>
        <begin position="14"/>
        <end position="440"/>
    </location>
</feature>
<dbReference type="InterPro" id="IPR001227">
    <property type="entry name" value="Ac_transferase_dom_sf"/>
</dbReference>
<dbReference type="Pfam" id="PF00109">
    <property type="entry name" value="ketoacyl-synt"/>
    <property type="match status" value="1"/>
</dbReference>
<dbReference type="InterPro" id="IPR036736">
    <property type="entry name" value="ACP-like_sf"/>
</dbReference>
<evidence type="ECO:0000256" key="4">
    <source>
        <dbReference type="ARBA" id="ARBA00023002"/>
    </source>
</evidence>
<dbReference type="SMART" id="SM00827">
    <property type="entry name" value="PKS_AT"/>
    <property type="match status" value="1"/>
</dbReference>
<evidence type="ECO:0000256" key="6">
    <source>
        <dbReference type="PROSITE-ProRule" id="PRU01363"/>
    </source>
</evidence>
<accession>A0A6A6CLC1</accession>
<dbReference type="PROSITE" id="PS00606">
    <property type="entry name" value="KS3_1"/>
    <property type="match status" value="1"/>
</dbReference>
<dbReference type="InterPro" id="IPR009081">
    <property type="entry name" value="PP-bd_ACP"/>
</dbReference>
<dbReference type="InterPro" id="IPR016035">
    <property type="entry name" value="Acyl_Trfase/lysoPLipase"/>
</dbReference>
<keyword evidence="2" id="KW-0597">Phosphoprotein</keyword>
<keyword evidence="1" id="KW-0596">Phosphopantetheine</keyword>
<dbReference type="InterPro" id="IPR050091">
    <property type="entry name" value="PKS_NRPS_Biosynth_Enz"/>
</dbReference>
<dbReference type="InterPro" id="IPR006162">
    <property type="entry name" value="Ppantetheine_attach_site"/>
</dbReference>
<evidence type="ECO:0000256" key="3">
    <source>
        <dbReference type="ARBA" id="ARBA00022679"/>
    </source>
</evidence>
<dbReference type="GO" id="GO:0016491">
    <property type="term" value="F:oxidoreductase activity"/>
    <property type="evidence" value="ECO:0007669"/>
    <property type="project" value="UniProtKB-KW"/>
</dbReference>
<dbReference type="InterPro" id="IPR049551">
    <property type="entry name" value="PKS_DH_C"/>
</dbReference>
<evidence type="ECO:0000256" key="5">
    <source>
        <dbReference type="ARBA" id="ARBA00023268"/>
    </source>
</evidence>
<gene>
    <name evidence="10" type="ORF">M409DRAFT_53800</name>
</gene>
<dbReference type="Gene3D" id="3.40.50.720">
    <property type="entry name" value="NAD(P)-binding Rossmann-like Domain"/>
    <property type="match status" value="2"/>
</dbReference>
<dbReference type="EMBL" id="ML993592">
    <property type="protein sequence ID" value="KAF2167841.1"/>
    <property type="molecule type" value="Genomic_DNA"/>
</dbReference>
<dbReference type="GO" id="GO:0006633">
    <property type="term" value="P:fatty acid biosynthetic process"/>
    <property type="evidence" value="ECO:0007669"/>
    <property type="project" value="InterPro"/>
</dbReference>
<evidence type="ECO:0000259" key="8">
    <source>
        <dbReference type="PROSITE" id="PS52004"/>
    </source>
</evidence>
<dbReference type="Pfam" id="PF14765">
    <property type="entry name" value="PS-DH"/>
    <property type="match status" value="1"/>
</dbReference>
<evidence type="ECO:0000313" key="11">
    <source>
        <dbReference type="Proteomes" id="UP000799537"/>
    </source>
</evidence>
<dbReference type="InterPro" id="IPR020807">
    <property type="entry name" value="PKS_DH"/>
</dbReference>
<dbReference type="Pfam" id="PF13602">
    <property type="entry name" value="ADH_zinc_N_2"/>
    <property type="match status" value="1"/>
</dbReference>
<organism evidence="10 11">
    <name type="scientific">Zasmidium cellare ATCC 36951</name>
    <dbReference type="NCBI Taxonomy" id="1080233"/>
    <lineage>
        <taxon>Eukaryota</taxon>
        <taxon>Fungi</taxon>
        <taxon>Dikarya</taxon>
        <taxon>Ascomycota</taxon>
        <taxon>Pezizomycotina</taxon>
        <taxon>Dothideomycetes</taxon>
        <taxon>Dothideomycetidae</taxon>
        <taxon>Mycosphaerellales</taxon>
        <taxon>Mycosphaerellaceae</taxon>
        <taxon>Zasmidium</taxon>
    </lineage>
</organism>
<feature type="active site" description="Proton acceptor; for dehydratase activity" evidence="6">
    <location>
        <position position="980"/>
    </location>
</feature>
<dbReference type="GO" id="GO:0030639">
    <property type="term" value="P:polyketide biosynthetic process"/>
    <property type="evidence" value="ECO:0007669"/>
    <property type="project" value="UniProtKB-ARBA"/>
</dbReference>
<dbReference type="SUPFAM" id="SSF50129">
    <property type="entry name" value="GroES-like"/>
    <property type="match status" value="1"/>
</dbReference>
<dbReference type="InterPro" id="IPR013968">
    <property type="entry name" value="PKS_KR"/>
</dbReference>
<dbReference type="InterPro" id="IPR011032">
    <property type="entry name" value="GroES-like_sf"/>
</dbReference>
<dbReference type="OrthoDB" id="329835at2759"/>
<dbReference type="Gene3D" id="3.10.129.110">
    <property type="entry name" value="Polyketide synthase dehydratase"/>
    <property type="match status" value="1"/>
</dbReference>
<dbReference type="SMART" id="SM00829">
    <property type="entry name" value="PKS_ER"/>
    <property type="match status" value="1"/>
</dbReference>
<dbReference type="Gene3D" id="3.40.47.10">
    <property type="match status" value="1"/>
</dbReference>
<dbReference type="PROSITE" id="PS00012">
    <property type="entry name" value="PHOSPHOPANTETHEINE"/>
    <property type="match status" value="1"/>
</dbReference>
<dbReference type="InterPro" id="IPR020806">
    <property type="entry name" value="PKS_PP-bd"/>
</dbReference>